<feature type="transmembrane region" description="Helical" evidence="8">
    <location>
        <begin position="81"/>
        <end position="99"/>
    </location>
</feature>
<keyword evidence="6 8" id="KW-1133">Transmembrane helix</keyword>
<evidence type="ECO:0000313" key="10">
    <source>
        <dbReference type="Proteomes" id="UP000323865"/>
    </source>
</evidence>
<dbReference type="InterPro" id="IPR000522">
    <property type="entry name" value="ABC_transptr_permease_BtuC"/>
</dbReference>
<dbReference type="EMBL" id="CP044108">
    <property type="protein sequence ID" value="QEU12305.1"/>
    <property type="molecule type" value="Genomic_DNA"/>
</dbReference>
<evidence type="ECO:0000256" key="7">
    <source>
        <dbReference type="ARBA" id="ARBA00023136"/>
    </source>
</evidence>
<keyword evidence="3" id="KW-0813">Transport</keyword>
<keyword evidence="10" id="KW-1185">Reference proteome</keyword>
<evidence type="ECO:0000256" key="3">
    <source>
        <dbReference type="ARBA" id="ARBA00022448"/>
    </source>
</evidence>
<protein>
    <submittedName>
        <fullName evidence="9">Iron ABC transporter permease</fullName>
    </submittedName>
</protein>
<dbReference type="PANTHER" id="PTHR30472:SF24">
    <property type="entry name" value="FERRIC ENTEROBACTIN TRANSPORT SYSTEM PERMEASE PROTEIN FEPG"/>
    <property type="match status" value="1"/>
</dbReference>
<sequence length="344" mass="34092">MNAAPASLAENQDRAARLAQRSRTRHVLAVVILVVALVASCAWTLAVGRLGTPITRQPQALLDLLTGRGSLALTTLRGPRLAVAVGAGAALGLAGALFQRATANPLVTPDVIGITTAAGAGMAVAGALNVPTGLGALGGAIAAGLIIPWATTTGFRNPGAVIVAGIGIAAASTALTQFVLVFSRQSEAMALAAALTGSLTARTWGDALVVWSVLLPLGPVALGLRVDLDLISLGDDVAHGLGSRPAKTRSFALLMGILLTVGAVAAAGPLAFVALTAPHLARGLTGRPAMGSAALVGATTVCLADLAIQRVAFLAGLPVGVLTALIGGLFLGAVLISQIREGSL</sequence>
<feature type="transmembrane region" description="Helical" evidence="8">
    <location>
        <begin position="251"/>
        <end position="277"/>
    </location>
</feature>
<comment type="subcellular location">
    <subcellularLocation>
        <location evidence="1">Cell membrane</location>
        <topology evidence="1">Multi-pass membrane protein</topology>
    </subcellularLocation>
</comment>
<dbReference type="Pfam" id="PF01032">
    <property type="entry name" value="FecCD"/>
    <property type="match status" value="1"/>
</dbReference>
<proteinExistence type="inferred from homology"/>
<evidence type="ECO:0000313" key="9">
    <source>
        <dbReference type="EMBL" id="QEU12305.1"/>
    </source>
</evidence>
<organism evidence="9 10">
    <name type="scientific">Dermabacter vaginalis</name>
    <dbReference type="NCBI Taxonomy" id="1630135"/>
    <lineage>
        <taxon>Bacteria</taxon>
        <taxon>Bacillati</taxon>
        <taxon>Actinomycetota</taxon>
        <taxon>Actinomycetes</taxon>
        <taxon>Micrococcales</taxon>
        <taxon>Dermabacteraceae</taxon>
        <taxon>Dermabacter</taxon>
    </lineage>
</organism>
<evidence type="ECO:0000256" key="6">
    <source>
        <dbReference type="ARBA" id="ARBA00022989"/>
    </source>
</evidence>
<feature type="transmembrane region" description="Helical" evidence="8">
    <location>
        <begin position="315"/>
        <end position="339"/>
    </location>
</feature>
<keyword evidence="5 8" id="KW-0812">Transmembrane</keyword>
<evidence type="ECO:0000256" key="1">
    <source>
        <dbReference type="ARBA" id="ARBA00004651"/>
    </source>
</evidence>
<comment type="similarity">
    <text evidence="2">Belongs to the binding-protein-dependent transport system permease family. FecCD subfamily.</text>
</comment>
<dbReference type="CDD" id="cd06550">
    <property type="entry name" value="TM_ABC_iron-siderophores_like"/>
    <property type="match status" value="1"/>
</dbReference>
<dbReference type="RefSeq" id="WP_150333505.1">
    <property type="nucleotide sequence ID" value="NZ_CP044108.1"/>
</dbReference>
<dbReference type="Proteomes" id="UP000323865">
    <property type="component" value="Chromosome"/>
</dbReference>
<accession>A0ABX6A826</accession>
<evidence type="ECO:0000256" key="8">
    <source>
        <dbReference type="SAM" id="Phobius"/>
    </source>
</evidence>
<dbReference type="Gene3D" id="1.10.3470.10">
    <property type="entry name" value="ABC transporter involved in vitamin B12 uptake, BtuC"/>
    <property type="match status" value="1"/>
</dbReference>
<name>A0ABX6A826_9MICO</name>
<feature type="transmembrane region" description="Helical" evidence="8">
    <location>
        <begin position="289"/>
        <end position="308"/>
    </location>
</feature>
<feature type="transmembrane region" description="Helical" evidence="8">
    <location>
        <begin position="159"/>
        <end position="183"/>
    </location>
</feature>
<dbReference type="SUPFAM" id="SSF81345">
    <property type="entry name" value="ABC transporter involved in vitamin B12 uptake, BtuC"/>
    <property type="match status" value="1"/>
</dbReference>
<reference evidence="9 10" key="1">
    <citation type="submission" date="2019-09" db="EMBL/GenBank/DDBJ databases">
        <title>FDA dAtabase for Regulatory Grade micrObial Sequences (FDA-ARGOS): Supporting development and validation of Infectious Disease Dx tests.</title>
        <authorList>
            <person name="Sciortino C."/>
            <person name="Tallon L."/>
            <person name="Sadzewicz L."/>
            <person name="Vavikolanu K."/>
            <person name="Mehta A."/>
            <person name="Aluvathingal J."/>
            <person name="Nadendla S."/>
            <person name="Nandy P."/>
            <person name="Geyer C."/>
            <person name="Yan Y."/>
            <person name="Sichtig H."/>
        </authorList>
    </citation>
    <scope>NUCLEOTIDE SEQUENCE [LARGE SCALE GENOMIC DNA]</scope>
    <source>
        <strain evidence="9 10">FDAARGOS_640</strain>
    </source>
</reference>
<keyword evidence="4" id="KW-1003">Cell membrane</keyword>
<keyword evidence="7 8" id="KW-0472">Membrane</keyword>
<feature type="transmembrane region" description="Helical" evidence="8">
    <location>
        <begin position="134"/>
        <end position="152"/>
    </location>
</feature>
<feature type="transmembrane region" description="Helical" evidence="8">
    <location>
        <begin position="27"/>
        <end position="46"/>
    </location>
</feature>
<evidence type="ECO:0000256" key="2">
    <source>
        <dbReference type="ARBA" id="ARBA00007935"/>
    </source>
</evidence>
<evidence type="ECO:0000256" key="5">
    <source>
        <dbReference type="ARBA" id="ARBA00022692"/>
    </source>
</evidence>
<dbReference type="PANTHER" id="PTHR30472">
    <property type="entry name" value="FERRIC ENTEROBACTIN TRANSPORT SYSTEM PERMEASE PROTEIN"/>
    <property type="match status" value="1"/>
</dbReference>
<dbReference type="InterPro" id="IPR037294">
    <property type="entry name" value="ABC_BtuC-like"/>
</dbReference>
<evidence type="ECO:0000256" key="4">
    <source>
        <dbReference type="ARBA" id="ARBA00022475"/>
    </source>
</evidence>
<gene>
    <name evidence="9" type="ORF">FOB48_08300</name>
</gene>